<protein>
    <submittedName>
        <fullName evidence="2 3">Uncharacterized protein</fullName>
    </submittedName>
</protein>
<evidence type="ECO:0000313" key="3">
    <source>
        <dbReference type="EnsemblFungi" id="EJT70244"/>
    </source>
</evidence>
<gene>
    <name evidence="3" type="primary">20352875</name>
    <name evidence="2" type="ORF">GGTG_12417</name>
</gene>
<dbReference type="VEuPathDB" id="FungiDB:GGTG_12417"/>
<keyword evidence="4" id="KW-1185">Reference proteome</keyword>
<feature type="region of interest" description="Disordered" evidence="1">
    <location>
        <begin position="1"/>
        <end position="28"/>
    </location>
</feature>
<dbReference type="AlphaFoldDB" id="J3PFZ2"/>
<dbReference type="Proteomes" id="UP000006039">
    <property type="component" value="Unassembled WGS sequence"/>
</dbReference>
<name>J3PFZ2_GAET3</name>
<feature type="region of interest" description="Disordered" evidence="1">
    <location>
        <begin position="72"/>
        <end position="105"/>
    </location>
</feature>
<feature type="region of interest" description="Disordered" evidence="1">
    <location>
        <begin position="268"/>
        <end position="289"/>
    </location>
</feature>
<sequence>MSPLDSRSIDGAQQERRQQAGGGRTGNAHVGAVFTLAGKKSGLSLGPGIVGFWARGGAVKVVRTVRPTKGIKRGILTHGDTTAPPPQDDELQPQGRAQRTEPKLVPRRAESDFGWQTQIKVPLSNNSPTVTNQGWPAKDGVSGRPKEDGTDPAAGFQCPAGIARMPWLYSVVGINTIRVSQSGALADESGNSLEHSAAVPDLATFCDLQRPTASHRFQLVLIQQLESHRPNPPARQPSRIHHPRKLDVGEQPCHGPAFHAYLDIKPAAVLGPPPPQDGQGAVSPIPRRA</sequence>
<organism evidence="2">
    <name type="scientific">Gaeumannomyces tritici (strain R3-111a-1)</name>
    <name type="common">Wheat and barley take-all root rot fungus</name>
    <name type="synonym">Gaeumannomyces graminis var. tritici</name>
    <dbReference type="NCBI Taxonomy" id="644352"/>
    <lineage>
        <taxon>Eukaryota</taxon>
        <taxon>Fungi</taxon>
        <taxon>Dikarya</taxon>
        <taxon>Ascomycota</taxon>
        <taxon>Pezizomycotina</taxon>
        <taxon>Sordariomycetes</taxon>
        <taxon>Sordariomycetidae</taxon>
        <taxon>Magnaporthales</taxon>
        <taxon>Magnaporthaceae</taxon>
        <taxon>Gaeumannomyces</taxon>
    </lineage>
</organism>
<evidence type="ECO:0000256" key="1">
    <source>
        <dbReference type="SAM" id="MobiDB-lite"/>
    </source>
</evidence>
<feature type="compositionally biased region" description="Polar residues" evidence="1">
    <location>
        <begin position="122"/>
        <end position="134"/>
    </location>
</feature>
<reference evidence="3" key="4">
    <citation type="journal article" date="2015" name="G3 (Bethesda)">
        <title>Genome sequences of three phytopathogenic species of the Magnaporthaceae family of fungi.</title>
        <authorList>
            <person name="Okagaki L.H."/>
            <person name="Nunes C.C."/>
            <person name="Sailsbery J."/>
            <person name="Clay B."/>
            <person name="Brown D."/>
            <person name="John T."/>
            <person name="Oh Y."/>
            <person name="Young N."/>
            <person name="Fitzgerald M."/>
            <person name="Haas B.J."/>
            <person name="Zeng Q."/>
            <person name="Young S."/>
            <person name="Adiconis X."/>
            <person name="Fan L."/>
            <person name="Levin J.Z."/>
            <person name="Mitchell T.K."/>
            <person name="Okubara P.A."/>
            <person name="Farman M.L."/>
            <person name="Kohn L.M."/>
            <person name="Birren B."/>
            <person name="Ma L.-J."/>
            <person name="Dean R.A."/>
        </authorList>
    </citation>
    <scope>NUCLEOTIDE SEQUENCE</scope>
    <source>
        <strain evidence="3">R3-111a-1</strain>
    </source>
</reference>
<dbReference type="RefSeq" id="XP_009228578.1">
    <property type="nucleotide sequence ID" value="XM_009230314.1"/>
</dbReference>
<dbReference type="HOGENOM" id="CLU_963268_0_0_1"/>
<dbReference type="GeneID" id="20352875"/>
<reference evidence="4" key="1">
    <citation type="submission" date="2010-07" db="EMBL/GenBank/DDBJ databases">
        <title>The genome sequence of Gaeumannomyces graminis var. tritici strain R3-111a-1.</title>
        <authorList>
            <consortium name="The Broad Institute Genome Sequencing Platform"/>
            <person name="Ma L.-J."/>
            <person name="Dead R."/>
            <person name="Young S."/>
            <person name="Zeng Q."/>
            <person name="Koehrsen M."/>
            <person name="Alvarado L."/>
            <person name="Berlin A."/>
            <person name="Chapman S.B."/>
            <person name="Chen Z."/>
            <person name="Freedman E."/>
            <person name="Gellesch M."/>
            <person name="Goldberg J."/>
            <person name="Griggs A."/>
            <person name="Gujja S."/>
            <person name="Heilman E.R."/>
            <person name="Heiman D."/>
            <person name="Hepburn T."/>
            <person name="Howarth C."/>
            <person name="Jen D."/>
            <person name="Larson L."/>
            <person name="Mehta T."/>
            <person name="Neiman D."/>
            <person name="Pearson M."/>
            <person name="Roberts A."/>
            <person name="Saif S."/>
            <person name="Shea T."/>
            <person name="Shenoy N."/>
            <person name="Sisk P."/>
            <person name="Stolte C."/>
            <person name="Sykes S."/>
            <person name="Walk T."/>
            <person name="White J."/>
            <person name="Yandava C."/>
            <person name="Haas B."/>
            <person name="Nusbaum C."/>
            <person name="Birren B."/>
        </authorList>
    </citation>
    <scope>NUCLEOTIDE SEQUENCE [LARGE SCALE GENOMIC DNA]</scope>
    <source>
        <strain evidence="4">R3-111a-1</strain>
    </source>
</reference>
<proteinExistence type="predicted"/>
<reference evidence="2" key="2">
    <citation type="submission" date="2010-07" db="EMBL/GenBank/DDBJ databases">
        <authorList>
            <consortium name="The Broad Institute Genome Sequencing Platform"/>
            <consortium name="Broad Institute Genome Sequencing Center for Infectious Disease"/>
            <person name="Ma L.-J."/>
            <person name="Dead R."/>
            <person name="Young S."/>
            <person name="Zeng Q."/>
            <person name="Koehrsen M."/>
            <person name="Alvarado L."/>
            <person name="Berlin A."/>
            <person name="Chapman S.B."/>
            <person name="Chen Z."/>
            <person name="Freedman E."/>
            <person name="Gellesch M."/>
            <person name="Goldberg J."/>
            <person name="Griggs A."/>
            <person name="Gujja S."/>
            <person name="Heilman E.R."/>
            <person name="Heiman D."/>
            <person name="Hepburn T."/>
            <person name="Howarth C."/>
            <person name="Jen D."/>
            <person name="Larson L."/>
            <person name="Mehta T."/>
            <person name="Neiman D."/>
            <person name="Pearson M."/>
            <person name="Roberts A."/>
            <person name="Saif S."/>
            <person name="Shea T."/>
            <person name="Shenoy N."/>
            <person name="Sisk P."/>
            <person name="Stolte C."/>
            <person name="Sykes S."/>
            <person name="Walk T."/>
            <person name="White J."/>
            <person name="Yandava C."/>
            <person name="Haas B."/>
            <person name="Nusbaum C."/>
            <person name="Birren B."/>
        </authorList>
    </citation>
    <scope>NUCLEOTIDE SEQUENCE</scope>
    <source>
        <strain evidence="2">R3-111a-1</strain>
    </source>
</reference>
<evidence type="ECO:0000313" key="2">
    <source>
        <dbReference type="EMBL" id="EJT70244.1"/>
    </source>
</evidence>
<feature type="region of interest" description="Disordered" evidence="1">
    <location>
        <begin position="122"/>
        <end position="152"/>
    </location>
</feature>
<dbReference type="EMBL" id="GL385402">
    <property type="protein sequence ID" value="EJT70244.1"/>
    <property type="molecule type" value="Genomic_DNA"/>
</dbReference>
<dbReference type="EnsemblFungi" id="EJT70244">
    <property type="protein sequence ID" value="EJT70244"/>
    <property type="gene ID" value="GGTG_12417"/>
</dbReference>
<reference evidence="2" key="3">
    <citation type="submission" date="2010-09" db="EMBL/GenBank/DDBJ databases">
        <title>Annotation of Gaeumannomyces graminis var. tritici R3-111a-1.</title>
        <authorList>
            <consortium name="The Broad Institute Genome Sequencing Platform"/>
            <person name="Ma L.-J."/>
            <person name="Dead R."/>
            <person name="Young S.K."/>
            <person name="Zeng Q."/>
            <person name="Gargeya S."/>
            <person name="Fitzgerald M."/>
            <person name="Haas B."/>
            <person name="Abouelleil A."/>
            <person name="Alvarado L."/>
            <person name="Arachchi H.M."/>
            <person name="Berlin A."/>
            <person name="Brown A."/>
            <person name="Chapman S.B."/>
            <person name="Chen Z."/>
            <person name="Dunbar C."/>
            <person name="Freedman E."/>
            <person name="Gearin G."/>
            <person name="Gellesch M."/>
            <person name="Goldberg J."/>
            <person name="Griggs A."/>
            <person name="Gujja S."/>
            <person name="Heiman D."/>
            <person name="Howarth C."/>
            <person name="Larson L."/>
            <person name="Lui A."/>
            <person name="MacDonald P.J.P."/>
            <person name="Mehta T."/>
            <person name="Montmayeur A."/>
            <person name="Murphy C."/>
            <person name="Neiman D."/>
            <person name="Pearson M."/>
            <person name="Priest M."/>
            <person name="Roberts A."/>
            <person name="Saif S."/>
            <person name="Shea T."/>
            <person name="Shenoy N."/>
            <person name="Sisk P."/>
            <person name="Stolte C."/>
            <person name="Sykes S."/>
            <person name="Yandava C."/>
            <person name="Wortman J."/>
            <person name="Nusbaum C."/>
            <person name="Birren B."/>
        </authorList>
    </citation>
    <scope>NUCLEOTIDE SEQUENCE</scope>
    <source>
        <strain evidence="2">R3-111a-1</strain>
    </source>
</reference>
<accession>J3PFZ2</accession>
<reference evidence="3" key="5">
    <citation type="submission" date="2018-04" db="UniProtKB">
        <authorList>
            <consortium name="EnsemblFungi"/>
        </authorList>
    </citation>
    <scope>IDENTIFICATION</scope>
    <source>
        <strain evidence="3">R3-111a-1</strain>
    </source>
</reference>
<evidence type="ECO:0000313" key="4">
    <source>
        <dbReference type="Proteomes" id="UP000006039"/>
    </source>
</evidence>